<feature type="transmembrane region" description="Helical" evidence="7">
    <location>
        <begin position="20"/>
        <end position="41"/>
    </location>
</feature>
<proteinExistence type="inferred from homology"/>
<dbReference type="PANTHER" id="PTHR30572:SF4">
    <property type="entry name" value="ABC TRANSPORTER PERMEASE YTRF"/>
    <property type="match status" value="1"/>
</dbReference>
<evidence type="ECO:0000313" key="10">
    <source>
        <dbReference type="EMBL" id="ESQ88124.1"/>
    </source>
</evidence>
<dbReference type="EMBL" id="AWGB01000039">
    <property type="protein sequence ID" value="ESQ88124.1"/>
    <property type="molecule type" value="Genomic_DNA"/>
</dbReference>
<feature type="transmembrane region" description="Helical" evidence="7">
    <location>
        <begin position="667"/>
        <end position="692"/>
    </location>
</feature>
<feature type="transmembrane region" description="Helical" evidence="7">
    <location>
        <begin position="328"/>
        <end position="347"/>
    </location>
</feature>
<keyword evidence="3 7" id="KW-0812">Transmembrane</keyword>
<gene>
    <name evidence="10" type="ORF">ABENE_16475</name>
</gene>
<dbReference type="PATRIC" id="fig|1121022.4.peg.3349"/>
<comment type="subcellular location">
    <subcellularLocation>
        <location evidence="1">Cell membrane</location>
        <topology evidence="1">Multi-pass membrane protein</topology>
    </subcellularLocation>
</comment>
<comment type="similarity">
    <text evidence="6">Belongs to the ABC-4 integral membrane protein family.</text>
</comment>
<keyword evidence="4 7" id="KW-1133">Transmembrane helix</keyword>
<organism evidence="10 11">
    <name type="scientific">Asticcacaulis benevestitus DSM 16100 = ATCC BAA-896</name>
    <dbReference type="NCBI Taxonomy" id="1121022"/>
    <lineage>
        <taxon>Bacteria</taxon>
        <taxon>Pseudomonadati</taxon>
        <taxon>Pseudomonadota</taxon>
        <taxon>Alphaproteobacteria</taxon>
        <taxon>Caulobacterales</taxon>
        <taxon>Caulobacteraceae</taxon>
        <taxon>Asticcacaulis</taxon>
    </lineage>
</organism>
<evidence type="ECO:0000256" key="2">
    <source>
        <dbReference type="ARBA" id="ARBA00022475"/>
    </source>
</evidence>
<protein>
    <recommendedName>
        <fullName evidence="12">ABC3 transporter permease protein domain-containing protein</fullName>
    </recommendedName>
</protein>
<accession>V4PLJ9</accession>
<dbReference type="STRING" id="1121022.GCA_000376105_03575"/>
<dbReference type="PANTHER" id="PTHR30572">
    <property type="entry name" value="MEMBRANE COMPONENT OF TRANSPORTER-RELATED"/>
    <property type="match status" value="1"/>
</dbReference>
<dbReference type="InterPro" id="IPR050250">
    <property type="entry name" value="Macrolide_Exporter_MacB"/>
</dbReference>
<evidence type="ECO:0008006" key="12">
    <source>
        <dbReference type="Google" id="ProtNLM"/>
    </source>
</evidence>
<feature type="domain" description="ABC3 transporter permease C-terminal" evidence="8">
    <location>
        <begin position="674"/>
        <end position="779"/>
    </location>
</feature>
<dbReference type="eggNOG" id="COG0577">
    <property type="taxonomic scope" value="Bacteria"/>
</dbReference>
<evidence type="ECO:0000256" key="3">
    <source>
        <dbReference type="ARBA" id="ARBA00022692"/>
    </source>
</evidence>
<dbReference type="Pfam" id="PF02687">
    <property type="entry name" value="FtsX"/>
    <property type="match status" value="2"/>
</dbReference>
<evidence type="ECO:0000259" key="8">
    <source>
        <dbReference type="Pfam" id="PF02687"/>
    </source>
</evidence>
<dbReference type="InterPro" id="IPR003838">
    <property type="entry name" value="ABC3_permease_C"/>
</dbReference>
<reference evidence="10 11" key="1">
    <citation type="journal article" date="2014" name="Nature">
        <title>Sequential evolution of bacterial morphology by co-option of a developmental regulator.</title>
        <authorList>
            <person name="Jiang C."/>
            <person name="Brown P.J."/>
            <person name="Ducret A."/>
            <person name="Brun Y.V."/>
        </authorList>
    </citation>
    <scope>NUCLEOTIDE SEQUENCE [LARGE SCALE GENOMIC DNA]</scope>
    <source>
        <strain evidence="10 11">DSM 16100</strain>
    </source>
</reference>
<evidence type="ECO:0000256" key="6">
    <source>
        <dbReference type="ARBA" id="ARBA00038076"/>
    </source>
</evidence>
<feature type="domain" description="ABC3 transporter permease C-terminal" evidence="8">
    <location>
        <begin position="280"/>
        <end position="391"/>
    </location>
</feature>
<evidence type="ECO:0000256" key="7">
    <source>
        <dbReference type="SAM" id="Phobius"/>
    </source>
</evidence>
<dbReference type="InterPro" id="IPR025857">
    <property type="entry name" value="MacB_PCD"/>
</dbReference>
<name>V4PLJ9_9CAUL</name>
<dbReference type="Pfam" id="PF12704">
    <property type="entry name" value="MacB_PCD"/>
    <property type="match status" value="1"/>
</dbReference>
<dbReference type="GO" id="GO:0022857">
    <property type="term" value="F:transmembrane transporter activity"/>
    <property type="evidence" value="ECO:0007669"/>
    <property type="project" value="TreeGrafter"/>
</dbReference>
<dbReference type="Proteomes" id="UP000017837">
    <property type="component" value="Unassembled WGS sequence"/>
</dbReference>
<sequence length="791" mass="85625">MFRTYLAAALRHLAYNRLYAAINIAGLALGFATVILIALYVRNELSFDSGLPGADHTYLAVARASGPRGEPIGFASTPPALAAQLLARSNIDAVARMAEDQGIVSHDGKPSRHVENFAYADPDIASVIPWPALYGVFDGALDAPDSAVITRKIALAYFGKENPIGETIEISPLSDPRGTHSLRIMAVLKDLPAETTWTAEILVSGRAAFSTFNYRPAWPCSTCIGGGNTHTYVRLRPGTNIESASLDLVPITKLHQRPDIRGMENPPVEPSMIIALCGVGGLVMLIAAINFITLFTARMTRRLVEVGVRKVAGARQGDLILQFVGENLLHITIGLIIGVAVVEQLIGPMNALLNRNIGFNWIRDIELIGLILLIWLVTGALAATYPALILSGFRPAQVLRTAPMVGRAGERGRQVVVVVQFALLITLMICSAVIYRQTGYAKDAGTRLNMDGVLIAWTCNPALRNEIVRIPGVEATTCSSWNALGQTEMANRKRQGPLALQADYVDYGFFELYGVKPLAGRLFDRTLPKDKGAWDNDPPTDDAAAYQLRHVILNAAAVKASGFPSPVAAIEKTVTVTEGNTRHSVQVIGVVPDFSVESVRQSVPAAAFGIMPYPMELMSIKLRPDRRRQTRSVIEAVWTRLGNQPKSIYSLKGYVAREFSDMQNLSAFVACCAGAALMVACLGLFGLSAVAAEQRTREIGIRKAMGAGRSDIVEWLVRRYMVPVVAANLLAWPIAYMLMGQWLSGFASHVDMELWIFAASSACALAIAWLTVCLHALIIAAGKPAKALRYE</sequence>
<feature type="domain" description="MacB-like periplasmic core" evidence="9">
    <location>
        <begin position="21"/>
        <end position="245"/>
    </location>
</feature>
<keyword evidence="2" id="KW-1003">Cell membrane</keyword>
<evidence type="ECO:0000313" key="11">
    <source>
        <dbReference type="Proteomes" id="UP000017837"/>
    </source>
</evidence>
<feature type="transmembrane region" description="Helical" evidence="7">
    <location>
        <begin position="414"/>
        <end position="435"/>
    </location>
</feature>
<keyword evidence="11" id="KW-1185">Reference proteome</keyword>
<keyword evidence="5 7" id="KW-0472">Membrane</keyword>
<dbReference type="RefSeq" id="WP_018083254.1">
    <property type="nucleotide sequence ID" value="NZ_AQWM01000027.1"/>
</dbReference>
<comment type="caution">
    <text evidence="10">The sequence shown here is derived from an EMBL/GenBank/DDBJ whole genome shotgun (WGS) entry which is preliminary data.</text>
</comment>
<feature type="transmembrane region" description="Helical" evidence="7">
    <location>
        <begin position="755"/>
        <end position="781"/>
    </location>
</feature>
<dbReference type="AlphaFoldDB" id="V4PLJ9"/>
<evidence type="ECO:0000256" key="4">
    <source>
        <dbReference type="ARBA" id="ARBA00022989"/>
    </source>
</evidence>
<evidence type="ECO:0000256" key="5">
    <source>
        <dbReference type="ARBA" id="ARBA00023136"/>
    </source>
</evidence>
<dbReference type="GO" id="GO:0005886">
    <property type="term" value="C:plasma membrane"/>
    <property type="evidence" value="ECO:0007669"/>
    <property type="project" value="UniProtKB-SubCell"/>
</dbReference>
<feature type="transmembrane region" description="Helical" evidence="7">
    <location>
        <begin position="272"/>
        <end position="295"/>
    </location>
</feature>
<evidence type="ECO:0000259" key="9">
    <source>
        <dbReference type="Pfam" id="PF12704"/>
    </source>
</evidence>
<evidence type="ECO:0000256" key="1">
    <source>
        <dbReference type="ARBA" id="ARBA00004651"/>
    </source>
</evidence>
<feature type="transmembrane region" description="Helical" evidence="7">
    <location>
        <begin position="720"/>
        <end position="743"/>
    </location>
</feature>
<feature type="transmembrane region" description="Helical" evidence="7">
    <location>
        <begin position="367"/>
        <end position="393"/>
    </location>
</feature>